<gene>
    <name evidence="8" type="ORF">ACFFSA_23495</name>
</gene>
<dbReference type="PANTHER" id="PTHR43141">
    <property type="entry name" value="CYTOCHROME BD2 SUBUNIT II"/>
    <property type="match status" value="1"/>
</dbReference>
<accession>A0ABV5S316</accession>
<comment type="subcellular location">
    <subcellularLocation>
        <location evidence="1">Cell membrane</location>
        <topology evidence="1">Multi-pass membrane protein</topology>
    </subcellularLocation>
</comment>
<dbReference type="InterPro" id="IPR003317">
    <property type="entry name" value="Cyt-d_oxidase_su2"/>
</dbReference>
<feature type="transmembrane region" description="Helical" evidence="7">
    <location>
        <begin position="177"/>
        <end position="201"/>
    </location>
</feature>
<comment type="similarity">
    <text evidence="2">Belongs to the cytochrome ubiquinol oxidase subunit 2 family.</text>
</comment>
<keyword evidence="6 7" id="KW-0472">Membrane</keyword>
<evidence type="ECO:0000313" key="8">
    <source>
        <dbReference type="EMBL" id="MFB9626059.1"/>
    </source>
</evidence>
<feature type="transmembrane region" description="Helical" evidence="7">
    <location>
        <begin position="235"/>
        <end position="261"/>
    </location>
</feature>
<dbReference type="Pfam" id="PF02322">
    <property type="entry name" value="Cyt_bd_oxida_II"/>
    <property type="match status" value="1"/>
</dbReference>
<dbReference type="Proteomes" id="UP001589532">
    <property type="component" value="Unassembled WGS sequence"/>
</dbReference>
<evidence type="ECO:0000256" key="1">
    <source>
        <dbReference type="ARBA" id="ARBA00004651"/>
    </source>
</evidence>
<keyword evidence="8" id="KW-0560">Oxidoreductase</keyword>
<feature type="transmembrane region" description="Helical" evidence="7">
    <location>
        <begin position="143"/>
        <end position="165"/>
    </location>
</feature>
<dbReference type="GO" id="GO:0016491">
    <property type="term" value="F:oxidoreductase activity"/>
    <property type="evidence" value="ECO:0007669"/>
    <property type="project" value="UniProtKB-KW"/>
</dbReference>
<keyword evidence="5 7" id="KW-1133">Transmembrane helix</keyword>
<dbReference type="EC" id="1.10.3.-" evidence="8"/>
<proteinExistence type="inferred from homology"/>
<feature type="transmembrane region" description="Helical" evidence="7">
    <location>
        <begin position="6"/>
        <end position="26"/>
    </location>
</feature>
<keyword evidence="4 7" id="KW-0812">Transmembrane</keyword>
<keyword evidence="9" id="KW-1185">Reference proteome</keyword>
<evidence type="ECO:0000256" key="6">
    <source>
        <dbReference type="ARBA" id="ARBA00023136"/>
    </source>
</evidence>
<comment type="caution">
    <text evidence="8">The sequence shown here is derived from an EMBL/GenBank/DDBJ whole genome shotgun (WGS) entry which is preliminary data.</text>
</comment>
<evidence type="ECO:0000256" key="2">
    <source>
        <dbReference type="ARBA" id="ARBA00007543"/>
    </source>
</evidence>
<feature type="transmembrane region" description="Helical" evidence="7">
    <location>
        <begin position="273"/>
        <end position="296"/>
    </location>
</feature>
<reference evidence="8 9" key="1">
    <citation type="submission" date="2024-09" db="EMBL/GenBank/DDBJ databases">
        <authorList>
            <person name="Sun Q."/>
            <person name="Mori K."/>
        </authorList>
    </citation>
    <scope>NUCLEOTIDE SEQUENCE [LARGE SCALE GENOMIC DNA]</scope>
    <source>
        <strain evidence="8 9">JCM 3143</strain>
    </source>
</reference>
<feature type="transmembrane region" description="Helical" evidence="7">
    <location>
        <begin position="207"/>
        <end position="228"/>
    </location>
</feature>
<name>A0ABV5S316_9ACTN</name>
<evidence type="ECO:0000256" key="4">
    <source>
        <dbReference type="ARBA" id="ARBA00022692"/>
    </source>
</evidence>
<feature type="transmembrane region" description="Helical" evidence="7">
    <location>
        <begin position="80"/>
        <end position="100"/>
    </location>
</feature>
<dbReference type="PANTHER" id="PTHR43141:SF4">
    <property type="entry name" value="CYTOCHROME BD2 SUBUNIT II"/>
    <property type="match status" value="1"/>
</dbReference>
<feature type="transmembrane region" description="Helical" evidence="7">
    <location>
        <begin position="47"/>
        <end position="68"/>
    </location>
</feature>
<sequence>METIWLALLGALLAGYLVLGGYDYGVQLLHAALSRGEGERRLALNTFGPFFLGNEVWLVAFAGVMAGAFPHAEAALLPSLHLPVAGLLGGVVVGTVAVQLRSRHRSRPARVLWGALAAAGGLVAAAGWGLLTGILLGGSSARLFVLLCAVATLTLFAGHGAAFLAMRSGGPLRGRALRAGVPLLAAAAAAILAAAGVGAVTHLAATGWILAAPPAVQVVLLLLGTFALRREAPVWAFAATSGAAALMAPIILAASGAGMSLAETAADPTTLRLLLPVAVLVIPLLLTLQAVGWWAFRDRPPTYL</sequence>
<evidence type="ECO:0000313" key="9">
    <source>
        <dbReference type="Proteomes" id="UP001589532"/>
    </source>
</evidence>
<evidence type="ECO:0000256" key="5">
    <source>
        <dbReference type="ARBA" id="ARBA00022989"/>
    </source>
</evidence>
<organism evidence="8 9">
    <name type="scientific">Nonomuraea helvata</name>
    <dbReference type="NCBI Taxonomy" id="37484"/>
    <lineage>
        <taxon>Bacteria</taxon>
        <taxon>Bacillati</taxon>
        <taxon>Actinomycetota</taxon>
        <taxon>Actinomycetes</taxon>
        <taxon>Streptosporangiales</taxon>
        <taxon>Streptosporangiaceae</taxon>
        <taxon>Nonomuraea</taxon>
    </lineage>
</organism>
<dbReference type="RefSeq" id="WP_344989045.1">
    <property type="nucleotide sequence ID" value="NZ_BAAAXV010000005.1"/>
</dbReference>
<keyword evidence="3" id="KW-1003">Cell membrane</keyword>
<feature type="transmembrane region" description="Helical" evidence="7">
    <location>
        <begin position="112"/>
        <end position="137"/>
    </location>
</feature>
<dbReference type="EMBL" id="JBHMBW010000020">
    <property type="protein sequence ID" value="MFB9626059.1"/>
    <property type="molecule type" value="Genomic_DNA"/>
</dbReference>
<evidence type="ECO:0000256" key="3">
    <source>
        <dbReference type="ARBA" id="ARBA00022475"/>
    </source>
</evidence>
<evidence type="ECO:0000256" key="7">
    <source>
        <dbReference type="SAM" id="Phobius"/>
    </source>
</evidence>
<protein>
    <submittedName>
        <fullName evidence="8">Cytochrome d ubiquinol oxidase subunit II</fullName>
        <ecNumber evidence="8">1.10.3.-</ecNumber>
    </submittedName>
</protein>